<organism evidence="1 2">
    <name type="scientific">Asticcacaulis biprosthecium C19</name>
    <dbReference type="NCBI Taxonomy" id="715226"/>
    <lineage>
        <taxon>Bacteria</taxon>
        <taxon>Pseudomonadati</taxon>
        <taxon>Pseudomonadota</taxon>
        <taxon>Alphaproteobacteria</taxon>
        <taxon>Caulobacterales</taxon>
        <taxon>Caulobacteraceae</taxon>
        <taxon>Asticcacaulis</taxon>
    </lineage>
</organism>
<reference evidence="2" key="1">
    <citation type="submission" date="2011-03" db="EMBL/GenBank/DDBJ databases">
        <title>Draft genome sequence of Brevundimonas diminuta.</title>
        <authorList>
            <person name="Brown P.J.B."/>
            <person name="Buechlein A."/>
            <person name="Hemmerich C."/>
            <person name="Brun Y.V."/>
        </authorList>
    </citation>
    <scope>NUCLEOTIDE SEQUENCE [LARGE SCALE GENOMIC DNA]</scope>
    <source>
        <strain evidence="2">C19</strain>
    </source>
</reference>
<dbReference type="AlphaFoldDB" id="F4QH65"/>
<accession>F4QH65</accession>
<name>F4QH65_9CAUL</name>
<keyword evidence="2" id="KW-1185">Reference proteome</keyword>
<evidence type="ECO:0000313" key="1">
    <source>
        <dbReference type="EMBL" id="EGF92602.1"/>
    </source>
</evidence>
<protein>
    <submittedName>
        <fullName evidence="1">Uncharacterized protein</fullName>
    </submittedName>
</protein>
<sequence length="40" mass="4651">MVDPEIGEINHHFPFSITICHTTDLKTFDNTLISWCKSCR</sequence>
<dbReference type="Proteomes" id="UP000006512">
    <property type="component" value="Unassembled WGS sequence"/>
</dbReference>
<evidence type="ECO:0000313" key="2">
    <source>
        <dbReference type="Proteomes" id="UP000006512"/>
    </source>
</evidence>
<dbReference type="STRING" id="715226.ABI_10390"/>
<gene>
    <name evidence="1" type="ORF">ABI_10390</name>
</gene>
<proteinExistence type="predicted"/>
<dbReference type="EMBL" id="GL883077">
    <property type="protein sequence ID" value="EGF92602.1"/>
    <property type="molecule type" value="Genomic_DNA"/>
</dbReference>
<dbReference type="HOGENOM" id="CLU_3284159_0_0_5"/>